<comment type="caution">
    <text evidence="3">The sequence shown here is derived from an EMBL/GenBank/DDBJ whole genome shotgun (WGS) entry which is preliminary data.</text>
</comment>
<name>A0AAW1GX13_SAPOF</name>
<feature type="domain" description="Myb-like" evidence="2">
    <location>
        <begin position="64"/>
        <end position="137"/>
    </location>
</feature>
<evidence type="ECO:0000259" key="2">
    <source>
        <dbReference type="PROSITE" id="PS50090"/>
    </source>
</evidence>
<organism evidence="3 4">
    <name type="scientific">Saponaria officinalis</name>
    <name type="common">Common soapwort</name>
    <name type="synonym">Lychnis saponaria</name>
    <dbReference type="NCBI Taxonomy" id="3572"/>
    <lineage>
        <taxon>Eukaryota</taxon>
        <taxon>Viridiplantae</taxon>
        <taxon>Streptophyta</taxon>
        <taxon>Embryophyta</taxon>
        <taxon>Tracheophyta</taxon>
        <taxon>Spermatophyta</taxon>
        <taxon>Magnoliopsida</taxon>
        <taxon>eudicotyledons</taxon>
        <taxon>Gunneridae</taxon>
        <taxon>Pentapetalae</taxon>
        <taxon>Caryophyllales</taxon>
        <taxon>Caryophyllaceae</taxon>
        <taxon>Caryophylleae</taxon>
        <taxon>Saponaria</taxon>
    </lineage>
</organism>
<dbReference type="PANTHER" id="PTHR45023">
    <property type="match status" value="1"/>
</dbReference>
<dbReference type="AlphaFoldDB" id="A0AAW1GX13"/>
<evidence type="ECO:0000313" key="4">
    <source>
        <dbReference type="Proteomes" id="UP001443914"/>
    </source>
</evidence>
<dbReference type="Proteomes" id="UP001443914">
    <property type="component" value="Unassembled WGS sequence"/>
</dbReference>
<reference evidence="3" key="1">
    <citation type="submission" date="2024-03" db="EMBL/GenBank/DDBJ databases">
        <title>WGS assembly of Saponaria officinalis var. Norfolk2.</title>
        <authorList>
            <person name="Jenkins J."/>
            <person name="Shu S."/>
            <person name="Grimwood J."/>
            <person name="Barry K."/>
            <person name="Goodstein D."/>
            <person name="Schmutz J."/>
            <person name="Leebens-Mack J."/>
            <person name="Osbourn A."/>
        </authorList>
    </citation>
    <scope>NUCLEOTIDE SEQUENCE [LARGE SCALE GENOMIC DNA]</scope>
    <source>
        <strain evidence="3">JIC</strain>
    </source>
</reference>
<gene>
    <name evidence="3" type="ORF">RND81_13G054000</name>
</gene>
<dbReference type="InterPro" id="IPR001005">
    <property type="entry name" value="SANT/Myb"/>
</dbReference>
<dbReference type="EMBL" id="JBDFQZ010000013">
    <property type="protein sequence ID" value="KAK9668347.1"/>
    <property type="molecule type" value="Genomic_DNA"/>
</dbReference>
<protein>
    <recommendedName>
        <fullName evidence="2">Myb-like domain-containing protein</fullName>
    </recommendedName>
</protein>
<sequence>MNNNDCYQNNNMCTLSSMHNSSPRVLFPMSQHIDQYPTTRGGDESNDIGGKDDDEDESTLGKGKGKATKERWNKEEDKTLVSGYLNCGSDSEERTDQTKVKLWKEIKHIYDSEVQKRKNIIHLRTMKAIRKRWATINETVTLWVSQIREANRMRTRGMAIENIEEKAHDLYNQKKKGRNFTFYHCWVAMKHLPRWMPGKDATIVS</sequence>
<accession>A0AAW1GX13</accession>
<proteinExistence type="predicted"/>
<dbReference type="PANTHER" id="PTHR45023:SF4">
    <property type="entry name" value="GLYCINE-RICH PROTEIN-RELATED"/>
    <property type="match status" value="1"/>
</dbReference>
<keyword evidence="4" id="KW-1185">Reference proteome</keyword>
<dbReference type="PROSITE" id="PS50090">
    <property type="entry name" value="MYB_LIKE"/>
    <property type="match status" value="1"/>
</dbReference>
<evidence type="ECO:0000313" key="3">
    <source>
        <dbReference type="EMBL" id="KAK9668347.1"/>
    </source>
</evidence>
<dbReference type="Gene3D" id="1.10.10.60">
    <property type="entry name" value="Homeodomain-like"/>
    <property type="match status" value="1"/>
</dbReference>
<evidence type="ECO:0000256" key="1">
    <source>
        <dbReference type="SAM" id="MobiDB-lite"/>
    </source>
</evidence>
<feature type="region of interest" description="Disordered" evidence="1">
    <location>
        <begin position="34"/>
        <end position="71"/>
    </location>
</feature>